<dbReference type="InterPro" id="IPR025659">
    <property type="entry name" value="Tubby-like_C"/>
</dbReference>
<keyword evidence="2" id="KW-0564">Palmitate</keyword>
<comment type="similarity">
    <text evidence="1 2">Belongs to the phospholipid scramblase family.</text>
</comment>
<evidence type="ECO:0000313" key="5">
    <source>
        <dbReference type="Proteomes" id="UP000838412"/>
    </source>
</evidence>
<dbReference type="AlphaFoldDB" id="A0A8K0EUK4"/>
<evidence type="ECO:0000256" key="1">
    <source>
        <dbReference type="ARBA" id="ARBA00005350"/>
    </source>
</evidence>
<evidence type="ECO:0000313" key="4">
    <source>
        <dbReference type="EMBL" id="CAH1266611.1"/>
    </source>
</evidence>
<dbReference type="SUPFAM" id="SSF54518">
    <property type="entry name" value="Tubby C-terminal domain-like"/>
    <property type="match status" value="1"/>
</dbReference>
<dbReference type="OrthoDB" id="444338at2759"/>
<dbReference type="Proteomes" id="UP000838412">
    <property type="component" value="Chromosome 5"/>
</dbReference>
<proteinExistence type="inferred from homology"/>
<protein>
    <recommendedName>
        <fullName evidence="2">Phospholipid scramblase</fullName>
    </recommendedName>
</protein>
<dbReference type="InterPro" id="IPR005552">
    <property type="entry name" value="Scramblase"/>
</dbReference>
<accession>A0A8K0EUK4</accession>
<feature type="compositionally biased region" description="Pro residues" evidence="3">
    <location>
        <begin position="15"/>
        <end position="90"/>
    </location>
</feature>
<keyword evidence="5" id="KW-1185">Reference proteome</keyword>
<dbReference type="GO" id="GO:0005886">
    <property type="term" value="C:plasma membrane"/>
    <property type="evidence" value="ECO:0007669"/>
    <property type="project" value="TreeGrafter"/>
</dbReference>
<dbReference type="PANTHER" id="PTHR23248:SF9">
    <property type="entry name" value="PHOSPHOLIPID SCRAMBLASE"/>
    <property type="match status" value="1"/>
</dbReference>
<keyword evidence="2" id="KW-0449">Lipoprotein</keyword>
<dbReference type="EMBL" id="OV696690">
    <property type="protein sequence ID" value="CAH1266611.1"/>
    <property type="molecule type" value="Genomic_DNA"/>
</dbReference>
<sequence>MAYQPDSATGQPGHPGYPPPAQGYPPPQPVYPPLPAGGYPAGPPPQQGYPAPSQPAYPPPQQGYPPPPQPPGPGYGAPPGPQPGYGPPPGQIQWMQPPTRGPPGCPPGLEYLCEIDQLLVKQQVELLEAFIGIEGDNKYKIKNAMGQQVYFAAEDNDCCTRQCCGNVRSFEMKIFDNTQQEIIHFSRPLRCMNCFWVCCLQELEVQSPPGTTVGWVRQIWHPFLPKFEIEDAAGDVVLVIEGPCLSCSFCGDVEFDVMVPDESQKVGKISKQWSGLLKEAFTDADNLGIQFPMDLDVKVKATLLGALFLIDFMFFEQVGGEEQQSSVLF</sequence>
<dbReference type="GO" id="GO:0017128">
    <property type="term" value="F:phospholipid scramblase activity"/>
    <property type="evidence" value="ECO:0007669"/>
    <property type="project" value="InterPro"/>
</dbReference>
<evidence type="ECO:0000256" key="3">
    <source>
        <dbReference type="SAM" id="MobiDB-lite"/>
    </source>
</evidence>
<dbReference type="Pfam" id="PF03803">
    <property type="entry name" value="Scramblase"/>
    <property type="match status" value="1"/>
</dbReference>
<organism evidence="4 5">
    <name type="scientific">Branchiostoma lanceolatum</name>
    <name type="common">Common lancelet</name>
    <name type="synonym">Amphioxus lanceolatum</name>
    <dbReference type="NCBI Taxonomy" id="7740"/>
    <lineage>
        <taxon>Eukaryota</taxon>
        <taxon>Metazoa</taxon>
        <taxon>Chordata</taxon>
        <taxon>Cephalochordata</taxon>
        <taxon>Leptocardii</taxon>
        <taxon>Amphioxiformes</taxon>
        <taxon>Branchiostomatidae</taxon>
        <taxon>Branchiostoma</taxon>
    </lineage>
</organism>
<dbReference type="PANTHER" id="PTHR23248">
    <property type="entry name" value="PHOSPHOLIPID SCRAMBLASE-RELATED"/>
    <property type="match status" value="1"/>
</dbReference>
<evidence type="ECO:0000256" key="2">
    <source>
        <dbReference type="RuleBase" id="RU363116"/>
    </source>
</evidence>
<name>A0A8K0EUK4_BRALA</name>
<keyword evidence="2" id="KW-0106">Calcium</keyword>
<comment type="cofactor">
    <cofactor evidence="2">
        <name>Ca(2+)</name>
        <dbReference type="ChEBI" id="CHEBI:29108"/>
    </cofactor>
</comment>
<comment type="function">
    <text evidence="2">May mediate accelerated ATP-independent bidirectional transbilayer migration of phospholipids upon binding calcium ions that results in a loss of phospholipid asymmetry in the plasma membrane.</text>
</comment>
<gene>
    <name evidence="4" type="primary">PLSCR1</name>
    <name evidence="4" type="ORF">BLAG_LOCUS20162</name>
</gene>
<feature type="region of interest" description="Disordered" evidence="3">
    <location>
        <begin position="1"/>
        <end position="101"/>
    </location>
</feature>
<reference evidence="4" key="1">
    <citation type="submission" date="2022-01" db="EMBL/GenBank/DDBJ databases">
        <authorList>
            <person name="Braso-Vives M."/>
        </authorList>
    </citation>
    <scope>NUCLEOTIDE SEQUENCE</scope>
</reference>